<dbReference type="PANTHER" id="PTHR43046:SF14">
    <property type="entry name" value="MUTT_NUDIX FAMILY PROTEIN"/>
    <property type="match status" value="1"/>
</dbReference>
<dbReference type="EMBL" id="LNYL01000043">
    <property type="protein sequence ID" value="KTD25742.1"/>
    <property type="molecule type" value="Genomic_DNA"/>
</dbReference>
<proteinExistence type="predicted"/>
<dbReference type="InterPro" id="IPR000086">
    <property type="entry name" value="NUDIX_hydrolase_dom"/>
</dbReference>
<name>A0A0W0W0Q0_9GAMM</name>
<dbReference type="AlphaFoldDB" id="A0A0W0W0Q0"/>
<dbReference type="PATRIC" id="fig|466.6.peg.1919"/>
<gene>
    <name evidence="4" type="ORF">Lmac_1821</name>
</gene>
<reference evidence="4 5" key="1">
    <citation type="submission" date="2015-11" db="EMBL/GenBank/DDBJ databases">
        <title>Genomic analysis of 38 Legionella species identifies large and diverse effector repertoires.</title>
        <authorList>
            <person name="Burstein D."/>
            <person name="Amaro F."/>
            <person name="Zusman T."/>
            <person name="Lifshitz Z."/>
            <person name="Cohen O."/>
            <person name="Gilbert J.A."/>
            <person name="Pupko T."/>
            <person name="Shuman H.A."/>
            <person name="Segal G."/>
        </authorList>
    </citation>
    <scope>NUCLEOTIDE SEQUENCE [LARGE SCALE GENOMIC DNA]</scope>
    <source>
        <strain evidence="4 5">PX-1-G2-E2</strain>
    </source>
</reference>
<dbReference type="Pfam" id="PF00293">
    <property type="entry name" value="NUDIX"/>
    <property type="match status" value="1"/>
</dbReference>
<dbReference type="InterPro" id="IPR020084">
    <property type="entry name" value="NUDIX_hydrolase_CS"/>
</dbReference>
<dbReference type="PROSITE" id="PS00893">
    <property type="entry name" value="NUDIX_BOX"/>
    <property type="match status" value="1"/>
</dbReference>
<evidence type="ECO:0000259" key="3">
    <source>
        <dbReference type="PROSITE" id="PS51462"/>
    </source>
</evidence>
<dbReference type="GO" id="GO:0016787">
    <property type="term" value="F:hydrolase activity"/>
    <property type="evidence" value="ECO:0007669"/>
    <property type="project" value="UniProtKB-KW"/>
</dbReference>
<keyword evidence="5" id="KW-1185">Reference proteome</keyword>
<keyword evidence="2" id="KW-0378">Hydrolase</keyword>
<dbReference type="SUPFAM" id="SSF55811">
    <property type="entry name" value="Nudix"/>
    <property type="match status" value="1"/>
</dbReference>
<dbReference type="Gene3D" id="3.90.79.10">
    <property type="entry name" value="Nucleoside Triphosphate Pyrophosphohydrolase"/>
    <property type="match status" value="1"/>
</dbReference>
<evidence type="ECO:0000313" key="5">
    <source>
        <dbReference type="Proteomes" id="UP000054908"/>
    </source>
</evidence>
<dbReference type="PROSITE" id="PS51462">
    <property type="entry name" value="NUDIX"/>
    <property type="match status" value="1"/>
</dbReference>
<dbReference type="Proteomes" id="UP000054908">
    <property type="component" value="Unassembled WGS sequence"/>
</dbReference>
<protein>
    <submittedName>
        <fullName evidence="4">MutT/nudix family protein</fullName>
    </submittedName>
</protein>
<sequence length="148" mass="17291">MRKYLGRIKSLAFSLFVNKSVGARSLVIREGKVLLIKHTYGLGWYTIGGAVDRGETPVQAIQRELLEEVGITCLALPKLFGVYHSNHEKRDDYIVFYLVEQFEKKPVRSFEILDEQWFDLKNLPQEVTPATKRRIEEYMGKRAIDERW</sequence>
<comment type="caution">
    <text evidence="4">The sequence shown here is derived from an EMBL/GenBank/DDBJ whole genome shotgun (WGS) entry which is preliminary data.</text>
</comment>
<dbReference type="InterPro" id="IPR015797">
    <property type="entry name" value="NUDIX_hydrolase-like_dom_sf"/>
</dbReference>
<accession>A0A0W0W0Q0</accession>
<dbReference type="PANTHER" id="PTHR43046">
    <property type="entry name" value="GDP-MANNOSE MANNOSYL HYDROLASE"/>
    <property type="match status" value="1"/>
</dbReference>
<evidence type="ECO:0000256" key="1">
    <source>
        <dbReference type="ARBA" id="ARBA00001946"/>
    </source>
</evidence>
<organism evidence="4 5">
    <name type="scientific">Legionella maceachernii</name>
    <dbReference type="NCBI Taxonomy" id="466"/>
    <lineage>
        <taxon>Bacteria</taxon>
        <taxon>Pseudomonadati</taxon>
        <taxon>Pseudomonadota</taxon>
        <taxon>Gammaproteobacteria</taxon>
        <taxon>Legionellales</taxon>
        <taxon>Legionellaceae</taxon>
        <taxon>Legionella</taxon>
    </lineage>
</organism>
<evidence type="ECO:0000256" key="2">
    <source>
        <dbReference type="ARBA" id="ARBA00022801"/>
    </source>
</evidence>
<dbReference type="OrthoDB" id="9791228at2"/>
<evidence type="ECO:0000313" key="4">
    <source>
        <dbReference type="EMBL" id="KTD25742.1"/>
    </source>
</evidence>
<feature type="domain" description="Nudix hydrolase" evidence="3">
    <location>
        <begin position="18"/>
        <end position="141"/>
    </location>
</feature>
<dbReference type="STRING" id="466.Lmac_1821"/>
<dbReference type="RefSeq" id="WP_058452582.1">
    <property type="nucleotide sequence ID" value="NZ_CAAAIB010000003.1"/>
</dbReference>
<comment type="cofactor">
    <cofactor evidence="1">
        <name>Mg(2+)</name>
        <dbReference type="ChEBI" id="CHEBI:18420"/>
    </cofactor>
</comment>